<dbReference type="GeneID" id="56306989"/>
<evidence type="ECO:0000313" key="3">
    <source>
        <dbReference type="EMBL" id="TNX86523.1"/>
    </source>
</evidence>
<keyword evidence="1" id="KW-0812">Transmembrane</keyword>
<name>A0A2T1J1F0_ACIRA</name>
<organism evidence="2 4">
    <name type="scientific">Acinetobacter radioresistens</name>
    <dbReference type="NCBI Taxonomy" id="40216"/>
    <lineage>
        <taxon>Bacteria</taxon>
        <taxon>Pseudomonadati</taxon>
        <taxon>Pseudomonadota</taxon>
        <taxon>Gammaproteobacteria</taxon>
        <taxon>Moraxellales</taxon>
        <taxon>Moraxellaceae</taxon>
        <taxon>Acinetobacter</taxon>
    </lineage>
</organism>
<dbReference type="KEGG" id="arj:DOM24_12870"/>
<accession>A0A2T1J1F0</accession>
<comment type="caution">
    <text evidence="2">The sequence shown here is derived from an EMBL/GenBank/DDBJ whole genome shotgun (WGS) entry which is preliminary data.</text>
</comment>
<dbReference type="STRING" id="40216.GCA_001917365_01661"/>
<keyword evidence="1" id="KW-1133">Transmembrane helix</keyword>
<proteinExistence type="predicted"/>
<evidence type="ECO:0000313" key="2">
    <source>
        <dbReference type="EMBL" id="HCM32230.1"/>
    </source>
</evidence>
<feature type="transmembrane region" description="Helical" evidence="1">
    <location>
        <begin position="40"/>
        <end position="62"/>
    </location>
</feature>
<gene>
    <name evidence="2" type="ORF">DIC32_12920</name>
    <name evidence="3" type="ORF">FHY67_11580</name>
</gene>
<feature type="transmembrane region" description="Helical" evidence="1">
    <location>
        <begin position="9"/>
        <end position="28"/>
    </location>
</feature>
<dbReference type="RefSeq" id="WP_005018267.1">
    <property type="nucleotide sequence ID" value="NZ_BKHE01000017.1"/>
</dbReference>
<reference evidence="3 5" key="2">
    <citation type="submission" date="2019-06" db="EMBL/GenBank/DDBJ databases">
        <title>Genome of Acinetobacter radioresistens APH1, a phenol degrading strain.</title>
        <authorList>
            <person name="Liu Y."/>
        </authorList>
    </citation>
    <scope>NUCLEOTIDE SEQUENCE [LARGE SCALE GENOMIC DNA]</scope>
    <source>
        <strain evidence="3 5">APH1</strain>
    </source>
</reference>
<reference evidence="2 4" key="1">
    <citation type="journal article" date="2018" name="Nat. Biotechnol.">
        <title>A standardized bacterial taxonomy based on genome phylogeny substantially revises the tree of life.</title>
        <authorList>
            <person name="Parks D.H."/>
            <person name="Chuvochina M."/>
            <person name="Waite D.W."/>
            <person name="Rinke C."/>
            <person name="Skarshewski A."/>
            <person name="Chaumeil P.A."/>
            <person name="Hugenholtz P."/>
        </authorList>
    </citation>
    <scope>NUCLEOTIDE SEQUENCE [LARGE SCALE GENOMIC DNA]</scope>
    <source>
        <strain evidence="2">UBA10045</strain>
    </source>
</reference>
<evidence type="ECO:0000313" key="5">
    <source>
        <dbReference type="Proteomes" id="UP000314285"/>
    </source>
</evidence>
<evidence type="ECO:0000256" key="1">
    <source>
        <dbReference type="SAM" id="Phobius"/>
    </source>
</evidence>
<dbReference type="EMBL" id="VFBM01000010">
    <property type="protein sequence ID" value="TNX86523.1"/>
    <property type="molecule type" value="Genomic_DNA"/>
</dbReference>
<evidence type="ECO:0000313" key="4">
    <source>
        <dbReference type="Proteomes" id="UP000262257"/>
    </source>
</evidence>
<dbReference type="Proteomes" id="UP000262257">
    <property type="component" value="Unassembled WGS sequence"/>
</dbReference>
<sequence>MLRKSNNHTVILSWCIFSILLCSIAVTIVSDNTISDGVSITVSVIAGIALALSLVTVLIDVIRSICDP</sequence>
<dbReference type="AlphaFoldDB" id="A0A2T1J1F0"/>
<dbReference type="Proteomes" id="UP000314285">
    <property type="component" value="Unassembled WGS sequence"/>
</dbReference>
<protein>
    <submittedName>
        <fullName evidence="2">Uncharacterized protein</fullName>
    </submittedName>
</protein>
<dbReference type="EMBL" id="DPXL01000160">
    <property type="protein sequence ID" value="HCM32230.1"/>
    <property type="molecule type" value="Genomic_DNA"/>
</dbReference>
<keyword evidence="1" id="KW-0472">Membrane</keyword>